<accession>A0AAW2JYT2</accession>
<dbReference type="FunFam" id="3.80.10.10:FF:000221">
    <property type="entry name" value="Leucine-rich repeat receptor-like protein kinase PXL1"/>
    <property type="match status" value="1"/>
</dbReference>
<sequence length="370" mass="41152">MTLFRWFSNFSSTGMTSINLAGNSIAGPIPDVFENMMSLEYLDLSQSDIQGGIPKYFGNMSSLTNLVMYGSNLTGDFSELIMNLSGPVQKKLEYLVLTENNLSGLFPNMSGFSSLMQLQLERNQLSGSIQEGHLQLPYLDFLALSSNRLTEWGLLDLSDNLFSSQIPDCFANFRWLRFLNLANNHLSGEIPISFGSLSALTLLHLRNNSLSGELPTSMSNCTSLEMIDVGDNRLTGTIPNWIGDSFPELRVLVLRSNSFYGSMPSSLCHLANLQILDISSNKIFRVIPKCLQDFNAMAADLNPDPFLSPWGTLQVPSDYTWEMSNIKSFQSAYFMWKGMEVKYTNHLGLVKLIDFSDNSLAGEIPSGITN</sequence>
<organism evidence="1">
    <name type="scientific">Sesamum radiatum</name>
    <name type="common">Black benniseed</name>
    <dbReference type="NCBI Taxonomy" id="300843"/>
    <lineage>
        <taxon>Eukaryota</taxon>
        <taxon>Viridiplantae</taxon>
        <taxon>Streptophyta</taxon>
        <taxon>Embryophyta</taxon>
        <taxon>Tracheophyta</taxon>
        <taxon>Spermatophyta</taxon>
        <taxon>Magnoliopsida</taxon>
        <taxon>eudicotyledons</taxon>
        <taxon>Gunneridae</taxon>
        <taxon>Pentapetalae</taxon>
        <taxon>asterids</taxon>
        <taxon>lamiids</taxon>
        <taxon>Lamiales</taxon>
        <taxon>Pedaliaceae</taxon>
        <taxon>Sesamum</taxon>
    </lineage>
</organism>
<dbReference type="InterPro" id="IPR032675">
    <property type="entry name" value="LRR_dom_sf"/>
</dbReference>
<reference evidence="1" key="2">
    <citation type="journal article" date="2024" name="Plant">
        <title>Genomic evolution and insights into agronomic trait innovations of Sesamum species.</title>
        <authorList>
            <person name="Miao H."/>
            <person name="Wang L."/>
            <person name="Qu L."/>
            <person name="Liu H."/>
            <person name="Sun Y."/>
            <person name="Le M."/>
            <person name="Wang Q."/>
            <person name="Wei S."/>
            <person name="Zheng Y."/>
            <person name="Lin W."/>
            <person name="Duan Y."/>
            <person name="Cao H."/>
            <person name="Xiong S."/>
            <person name="Wang X."/>
            <person name="Wei L."/>
            <person name="Li C."/>
            <person name="Ma Q."/>
            <person name="Ju M."/>
            <person name="Zhao R."/>
            <person name="Li G."/>
            <person name="Mu C."/>
            <person name="Tian Q."/>
            <person name="Mei H."/>
            <person name="Zhang T."/>
            <person name="Gao T."/>
            <person name="Zhang H."/>
        </authorList>
    </citation>
    <scope>NUCLEOTIDE SEQUENCE</scope>
    <source>
        <strain evidence="1">G02</strain>
    </source>
</reference>
<dbReference type="InterPro" id="IPR001611">
    <property type="entry name" value="Leu-rich_rpt"/>
</dbReference>
<reference evidence="1" key="1">
    <citation type="submission" date="2020-06" db="EMBL/GenBank/DDBJ databases">
        <authorList>
            <person name="Li T."/>
            <person name="Hu X."/>
            <person name="Zhang T."/>
            <person name="Song X."/>
            <person name="Zhang H."/>
            <person name="Dai N."/>
            <person name="Sheng W."/>
            <person name="Hou X."/>
            <person name="Wei L."/>
        </authorList>
    </citation>
    <scope>NUCLEOTIDE SEQUENCE</scope>
    <source>
        <strain evidence="1">G02</strain>
        <tissue evidence="1">Leaf</tissue>
    </source>
</reference>
<dbReference type="SUPFAM" id="SSF52058">
    <property type="entry name" value="L domain-like"/>
    <property type="match status" value="1"/>
</dbReference>
<comment type="caution">
    <text evidence="1">The sequence shown here is derived from an EMBL/GenBank/DDBJ whole genome shotgun (WGS) entry which is preliminary data.</text>
</comment>
<dbReference type="Gene3D" id="3.80.10.10">
    <property type="entry name" value="Ribonuclease Inhibitor"/>
    <property type="match status" value="2"/>
</dbReference>
<dbReference type="AlphaFoldDB" id="A0AAW2JYT2"/>
<gene>
    <name evidence="1" type="ORF">Sradi_6617900</name>
</gene>
<proteinExistence type="predicted"/>
<dbReference type="Pfam" id="PF00560">
    <property type="entry name" value="LRR_1"/>
    <property type="match status" value="8"/>
</dbReference>
<protein>
    <submittedName>
        <fullName evidence="1">Receptor-like protein EIX2</fullName>
    </submittedName>
</protein>
<evidence type="ECO:0000313" key="1">
    <source>
        <dbReference type="EMBL" id="KAL0299581.1"/>
    </source>
</evidence>
<dbReference type="PANTHER" id="PTHR48065">
    <property type="entry name" value="OS10G0469600 PROTEIN"/>
    <property type="match status" value="1"/>
</dbReference>
<name>A0AAW2JYT2_SESRA</name>
<keyword evidence="1" id="KW-0675">Receptor</keyword>
<dbReference type="EMBL" id="JACGWJ010000031">
    <property type="protein sequence ID" value="KAL0299581.1"/>
    <property type="molecule type" value="Genomic_DNA"/>
</dbReference>
<dbReference type="PANTHER" id="PTHR48065:SF71">
    <property type="entry name" value="LRR RECEPTOR-LIKE KINASE FAMILY PROTEIN"/>
    <property type="match status" value="1"/>
</dbReference>